<dbReference type="GO" id="GO:0006313">
    <property type="term" value="P:DNA transposition"/>
    <property type="evidence" value="ECO:0007669"/>
    <property type="project" value="InterPro"/>
</dbReference>
<organism evidence="3 4">
    <name type="scientific">Candidatus Brevifilum fermentans</name>
    <dbReference type="NCBI Taxonomy" id="1986204"/>
    <lineage>
        <taxon>Bacteria</taxon>
        <taxon>Bacillati</taxon>
        <taxon>Chloroflexota</taxon>
        <taxon>Anaerolineae</taxon>
        <taxon>Anaerolineales</taxon>
        <taxon>Anaerolineaceae</taxon>
        <taxon>Candidatus Brevifilum</taxon>
    </lineage>
</organism>
<dbReference type="EMBL" id="LT859958">
    <property type="protein sequence ID" value="SMX53298.1"/>
    <property type="molecule type" value="Genomic_DNA"/>
</dbReference>
<reference evidence="4" key="1">
    <citation type="submission" date="2017-05" db="EMBL/GenBank/DDBJ databases">
        <authorList>
            <person name="Kirkegaard R."/>
            <person name="Mcilroy J S."/>
        </authorList>
    </citation>
    <scope>NUCLEOTIDE SEQUENCE [LARGE SCALE GENOMIC DNA]</scope>
</reference>
<evidence type="ECO:0000313" key="3">
    <source>
        <dbReference type="EMBL" id="SMX53298.1"/>
    </source>
</evidence>
<accession>A0A1Y6K365</accession>
<dbReference type="AlphaFoldDB" id="A0A1Y6K365"/>
<evidence type="ECO:0000256" key="1">
    <source>
        <dbReference type="SAM" id="MobiDB-lite"/>
    </source>
</evidence>
<sequence>MVSAKPKKSAEKQDQGLSDHKVKLPHADLSASRSWQPLEPKSPAEEDLASILQAGIKDQSAEEIDDLYSARHPGVAESSSQSPGDQQPDFQPASNDDLAALAETVYDTSFYLVPRMKEHYLLGELAQELRTWMPELSQIYGWELDLISIRPDYFKWTLLDFPECLTLKTLAAVRQWTSKRIFEAFPALQTDENIGDFWSPGYLVDTQSHDFPTQVLIAHVSRDWSERSSGHRRQ</sequence>
<evidence type="ECO:0000259" key="2">
    <source>
        <dbReference type="Pfam" id="PF01797"/>
    </source>
</evidence>
<dbReference type="InterPro" id="IPR002686">
    <property type="entry name" value="Transposase_17"/>
</dbReference>
<name>A0A1Y6K365_9CHLR</name>
<proteinExistence type="predicted"/>
<feature type="compositionally biased region" description="Basic and acidic residues" evidence="1">
    <location>
        <begin position="8"/>
        <end position="26"/>
    </location>
</feature>
<feature type="region of interest" description="Disordered" evidence="1">
    <location>
        <begin position="71"/>
        <end position="94"/>
    </location>
</feature>
<dbReference type="GO" id="GO:0003677">
    <property type="term" value="F:DNA binding"/>
    <property type="evidence" value="ECO:0007669"/>
    <property type="project" value="InterPro"/>
</dbReference>
<keyword evidence="4" id="KW-1185">Reference proteome</keyword>
<dbReference type="Pfam" id="PF01797">
    <property type="entry name" value="Y1_Tnp"/>
    <property type="match status" value="1"/>
</dbReference>
<protein>
    <recommendedName>
        <fullName evidence="2">Transposase IS200-like domain-containing protein</fullName>
    </recommendedName>
</protein>
<dbReference type="KEGG" id="abat:CFX1CAM_0232"/>
<dbReference type="GO" id="GO:0004803">
    <property type="term" value="F:transposase activity"/>
    <property type="evidence" value="ECO:0007669"/>
    <property type="project" value="InterPro"/>
</dbReference>
<feature type="compositionally biased region" description="Low complexity" evidence="1">
    <location>
        <begin position="78"/>
        <end position="92"/>
    </location>
</feature>
<dbReference type="Proteomes" id="UP000195514">
    <property type="component" value="Chromosome I"/>
</dbReference>
<feature type="region of interest" description="Disordered" evidence="1">
    <location>
        <begin position="1"/>
        <end position="55"/>
    </location>
</feature>
<feature type="domain" description="Transposase IS200-like" evidence="2">
    <location>
        <begin position="111"/>
        <end position="215"/>
    </location>
</feature>
<evidence type="ECO:0000313" key="4">
    <source>
        <dbReference type="Proteomes" id="UP000195514"/>
    </source>
</evidence>
<dbReference type="InterPro" id="IPR036515">
    <property type="entry name" value="Transposase_17_sf"/>
</dbReference>
<gene>
    <name evidence="3" type="ORF">CFX1CAM_0232</name>
</gene>
<dbReference type="Gene3D" id="3.30.70.1290">
    <property type="entry name" value="Transposase IS200-like"/>
    <property type="match status" value="1"/>
</dbReference>
<dbReference type="SUPFAM" id="SSF143422">
    <property type="entry name" value="Transposase IS200-like"/>
    <property type="match status" value="1"/>
</dbReference>